<organism evidence="2 3">
    <name type="scientific">Adineta steineri</name>
    <dbReference type="NCBI Taxonomy" id="433720"/>
    <lineage>
        <taxon>Eukaryota</taxon>
        <taxon>Metazoa</taxon>
        <taxon>Spiralia</taxon>
        <taxon>Gnathifera</taxon>
        <taxon>Rotifera</taxon>
        <taxon>Eurotatoria</taxon>
        <taxon>Bdelloidea</taxon>
        <taxon>Adinetida</taxon>
        <taxon>Adinetidae</taxon>
        <taxon>Adineta</taxon>
    </lineage>
</organism>
<feature type="compositionally biased region" description="Basic and acidic residues" evidence="1">
    <location>
        <begin position="106"/>
        <end position="115"/>
    </location>
</feature>
<feature type="region of interest" description="Disordered" evidence="1">
    <location>
        <begin position="80"/>
        <end position="172"/>
    </location>
</feature>
<proteinExistence type="predicted"/>
<comment type="caution">
    <text evidence="2">The sequence shown here is derived from an EMBL/GenBank/DDBJ whole genome shotgun (WGS) entry which is preliminary data.</text>
</comment>
<gene>
    <name evidence="2" type="ORF">OKA104_LOCUS47276</name>
</gene>
<dbReference type="Proteomes" id="UP000663881">
    <property type="component" value="Unassembled WGS sequence"/>
</dbReference>
<evidence type="ECO:0000256" key="1">
    <source>
        <dbReference type="SAM" id="MobiDB-lite"/>
    </source>
</evidence>
<dbReference type="EMBL" id="CAJOAY010018510">
    <property type="protein sequence ID" value="CAF4321562.1"/>
    <property type="molecule type" value="Genomic_DNA"/>
</dbReference>
<protein>
    <submittedName>
        <fullName evidence="2">Uncharacterized protein</fullName>
    </submittedName>
</protein>
<name>A0A820J4R5_9BILA</name>
<evidence type="ECO:0000313" key="3">
    <source>
        <dbReference type="Proteomes" id="UP000663881"/>
    </source>
</evidence>
<dbReference type="AlphaFoldDB" id="A0A820J4R5"/>
<feature type="region of interest" description="Disordered" evidence="1">
    <location>
        <begin position="33"/>
        <end position="67"/>
    </location>
</feature>
<sequence length="203" mass="22777">MTATYFILLDLKSRHKPIRLLPNRTQTMNAKLADGRTHQASSIPANLLREKNQEANPRSRTVHRHPQPADLLLISQQDKTHLPPTYGNKLPVPSNSEQRNRNHKTPNKENNENSHPKHHERTTPTAKTPNCQRILMFAESPGGSKKAVEKKGDHRISASKSFDDGLDDDNLDDSKIASALKAFSVGAVDSDDLDVYLTPQRQK</sequence>
<feature type="compositionally biased region" description="Basic and acidic residues" evidence="1">
    <location>
        <begin position="146"/>
        <end position="156"/>
    </location>
</feature>
<feature type="non-terminal residue" evidence="2">
    <location>
        <position position="1"/>
    </location>
</feature>
<reference evidence="2" key="1">
    <citation type="submission" date="2021-02" db="EMBL/GenBank/DDBJ databases">
        <authorList>
            <person name="Nowell W R."/>
        </authorList>
    </citation>
    <scope>NUCLEOTIDE SEQUENCE</scope>
</reference>
<accession>A0A820J4R5</accession>
<evidence type="ECO:0000313" key="2">
    <source>
        <dbReference type="EMBL" id="CAF4321562.1"/>
    </source>
</evidence>